<organism evidence="1">
    <name type="scientific">Clostridium botulinum</name>
    <dbReference type="NCBI Taxonomy" id="1491"/>
    <lineage>
        <taxon>Bacteria</taxon>
        <taxon>Bacillati</taxon>
        <taxon>Bacillota</taxon>
        <taxon>Clostridia</taxon>
        <taxon>Eubacteriales</taxon>
        <taxon>Clostridiaceae</taxon>
        <taxon>Clostridium</taxon>
    </lineage>
</organism>
<protein>
    <submittedName>
        <fullName evidence="1">Putative CRISPR-associated protein</fullName>
    </submittedName>
</protein>
<dbReference type="EMBL" id="AB855771">
    <property type="protein sequence ID" value="BAP25556.1"/>
    <property type="molecule type" value="Genomic_DNA"/>
</dbReference>
<dbReference type="GO" id="GO:0043571">
    <property type="term" value="P:maintenance of CRISPR repeat elements"/>
    <property type="evidence" value="ECO:0007669"/>
    <property type="project" value="InterPro"/>
</dbReference>
<proteinExistence type="predicted"/>
<geneLocation type="plasmid" evidence="1">
    <name>pCB111</name>
</geneLocation>
<dbReference type="AlphaFoldDB" id="A0A077K035"/>
<dbReference type="RefSeq" id="WP_032072310.1">
    <property type="nucleotide sequence ID" value="NC_025146.1"/>
</dbReference>
<evidence type="ECO:0000313" key="1">
    <source>
        <dbReference type="EMBL" id="BAP25556.1"/>
    </source>
</evidence>
<accession>A0A077K035</accession>
<name>A0A077K035_CLOBO</name>
<dbReference type="Pfam" id="PF05107">
    <property type="entry name" value="Cas_Cas7"/>
    <property type="match status" value="1"/>
</dbReference>
<keyword evidence="1" id="KW-0614">Plasmid</keyword>
<dbReference type="InterPro" id="IPR006482">
    <property type="entry name" value="Cas7_Csh2/Csh2"/>
</dbReference>
<sequence>MNKKVYGLLGVTAVRSNYNADFSSHPRTSATGEFIATDKTFKYACRKYWTLDKEKVLAFSNLNDNLNPMTLQEKYEYLFNTTIDKKTTKPIDVLSNLFSCLDVLNFGATFAISKLNFSINGAVQIQQGKNVYEYAKAEKLSLLTPYRNPKDKDDGSEKGRTTTAEQHILDRAEFIYPFSINPENYDEYVGLVPNFNGYTEDAYIKFKEAARVGVTSLNTCSKAGCENNFALFIELKDSSKAYLPNLSSYLKYDFDSINIFDLTNIFTELLEEIKEEIEKVEVYYNKYLSDIVIPNTDIKVERRNILTGKEMI</sequence>
<reference evidence="1" key="1">
    <citation type="submission" date="2013-09" db="EMBL/GenBank/DDBJ databases">
        <title>Analysis of type B2 neurotoxin-encoding plasmid in Clostridium botulinum.</title>
        <authorList>
            <person name="Hosomi K."/>
            <person name="Sakaguchi Y."/>
            <person name="Gotoh K."/>
            <person name="Nakamura K."/>
            <person name="Kohda T."/>
            <person name="Mukamoto M."/>
            <person name="Iida T."/>
            <person name="Kozaki S."/>
        </authorList>
    </citation>
    <scope>NUCLEOTIDE SEQUENCE</scope>
    <source>
        <strain evidence="1">111</strain>
        <plasmid evidence="1">pCB111</plasmid>
    </source>
</reference>